<evidence type="ECO:0000313" key="3">
    <source>
        <dbReference type="Proteomes" id="UP001305815"/>
    </source>
</evidence>
<name>A0ABM8IA11_9FIRM</name>
<reference evidence="3" key="1">
    <citation type="journal article" date="2023" name="Int. J. Syst. Evol. Microbiol.">
        <title>Claveliimonas bilis gen. nov., sp. nov., deoxycholic acid-producing bacteria isolated from human faeces, and reclassification of Sellimonas monacensis Zenner et al. 2021 as Claveliimonas monacensis comb. nov.</title>
        <authorList>
            <person name="Hisatomi A."/>
            <person name="Kastawa N.W.E.P.G."/>
            <person name="Song I."/>
            <person name="Ohkuma M."/>
            <person name="Fukiya S."/>
            <person name="Sakamoto M."/>
        </authorList>
    </citation>
    <scope>NUCLEOTIDE SEQUENCE [LARGE SCALE GENOMIC DNA]</scope>
    <source>
        <strain evidence="3">12BBH14</strain>
    </source>
</reference>
<keyword evidence="1" id="KW-1133">Transmembrane helix</keyword>
<accession>A0ABM8IA11</accession>
<proteinExistence type="predicted"/>
<organism evidence="2 3">
    <name type="scientific">Claveliimonas bilis</name>
    <dbReference type="NCBI Taxonomy" id="3028070"/>
    <lineage>
        <taxon>Bacteria</taxon>
        <taxon>Bacillati</taxon>
        <taxon>Bacillota</taxon>
        <taxon>Clostridia</taxon>
        <taxon>Lachnospirales</taxon>
        <taxon>Lachnospiraceae</taxon>
        <taxon>Claveliimonas</taxon>
    </lineage>
</organism>
<dbReference type="EMBL" id="AP027742">
    <property type="protein sequence ID" value="BDZ78127.1"/>
    <property type="molecule type" value="Genomic_DNA"/>
</dbReference>
<protein>
    <submittedName>
        <fullName evidence="2">Uncharacterized protein</fullName>
    </submittedName>
</protein>
<keyword evidence="1" id="KW-0472">Membrane</keyword>
<keyword evidence="3" id="KW-1185">Reference proteome</keyword>
<dbReference type="Proteomes" id="UP001305815">
    <property type="component" value="Chromosome"/>
</dbReference>
<sequence>MFITHSTTVHTKYPLIFSLYFVKFVYIQAIFFTIMSINAQYLTSFFIYFIQNVLICHILNAILY</sequence>
<feature type="transmembrane region" description="Helical" evidence="1">
    <location>
        <begin position="20"/>
        <end position="39"/>
    </location>
</feature>
<feature type="transmembrane region" description="Helical" evidence="1">
    <location>
        <begin position="45"/>
        <end position="63"/>
    </location>
</feature>
<evidence type="ECO:0000313" key="2">
    <source>
        <dbReference type="EMBL" id="BDZ78127.1"/>
    </source>
</evidence>
<keyword evidence="1" id="KW-0812">Transmembrane</keyword>
<gene>
    <name evidence="2" type="ORF">Lac1_23100</name>
</gene>
<evidence type="ECO:0000256" key="1">
    <source>
        <dbReference type="SAM" id="Phobius"/>
    </source>
</evidence>